<feature type="region of interest" description="Disordered" evidence="6">
    <location>
        <begin position="587"/>
        <end position="631"/>
    </location>
</feature>
<feature type="compositionally biased region" description="Basic and acidic residues" evidence="6">
    <location>
        <begin position="1505"/>
        <end position="1527"/>
    </location>
</feature>
<feature type="compositionally biased region" description="Low complexity" evidence="6">
    <location>
        <begin position="1039"/>
        <end position="1051"/>
    </location>
</feature>
<feature type="compositionally biased region" description="Polar residues" evidence="6">
    <location>
        <begin position="694"/>
        <end position="709"/>
    </location>
</feature>
<dbReference type="Pfam" id="PF09103">
    <property type="entry name" value="BRCA-2_OB1"/>
    <property type="match status" value="1"/>
</dbReference>
<sequence>MVCSVRTCKDYTTSPGMDLPSKNMYDEFKDEIWKELGPLDPDWFNVLTVQASTVEDNVSDELCANQEAHFKAPLDKTAPDSQLFSTPKAFRHSRVGSPETEAEQSFTAEEKEILPWKETQSPHLFRMAKERVAEAKYGGICPQSQDGYDLLHRMPKSPVNYAKKIAETLGAQVDSDISWTSSLNTPPAVPSTLILSKPDESPCPVSVSAADKNVVFVRKLFPSLSNSSRVVAASSKNSDISVQRGGLISPESPRVWRQKLPDAIEDSDVRRTVANVLDGAENVLSIFFSNSGSALRKVKTDRVQRKQIVLTKEQGCIFTGDSNSNSDVVTEQRTDDQDLEKLSSPPPLPSRDIRTTQWSPLSLSEIPPWTTDASCCEVENNVLTERLQRDSSLLAGTTLKSPHSGFIKKKRKFIYTVDASKTQDEGREIPSQIIDTSALVPDSGNDESVKLLVNDGDENETQKLPLSVKSKLQDLDMSQLCRDFAQDFSQMLDADKVSLASEDNPQNGFSASACLTAMRQAKEKARRANLHHDCDAVSHGKLGPATDESYSVNEGTISDSGFQSAVADVSHLTTTLPSTENCVQTQQFTNRRNGKPLDDIEREAETDVKLPSATEENQTLENGEPGGPSCAEETDYTLCQVGDGFKTASNKSIRISSLHLERAKRLFEENEAEKTLRDQPATGGEIIGIGNGPAKNTISNSNQAPSSSIENTADISCQLTASQKADVTELCTLLEEADSQFEFTQFKMTKPQQQDNTTSLNKVDKELDPDFLLGIDFDESFSVDAEKHTTKTAMTEKTASFMDAETSGEVLKVTSKSFGRNKNAAVASSSSEHISEGGSGVSSAKPQNLNKSHIQENNNPLMPATGFRTATGNILRVSRKCMSKARALFADLDGDLTDHKSTDEHRGKVDAKTEESWVTSVAKGLRNGFQTASGKGVSISAKAMQEADALFKDCNISHNNTALSVKLKTNMVQSPSFSSNARKHLEPKSIQEIKDVVVDNVESQSFDFKDAPAVTSAVSSHVNLPLTTQHLSSPSCTTSKSCGSSANNQSSSGGGFCTASGKKVSVTNDALKKAECLLNDVHNTPEDKKKCIQREDCLKAIGNNADHTRAATLQNGGFQTASGKGVVVSSAALQKAKSLLSECEAFEDKICVKPNNSGFLAASGKHVTFPSSEALNKAKALFSDITLSEETRKVPDTKKCSEEQNGARVCVSRKNLLTAADVVEELDDDDSIAMQEADAFFKDCNKECEESVARGKKTSKQKHDEMLSNTSEGHGSASSEFEKGLVVKRKNVTRHNDVESHKGALTKAADSTDGNSYSAFSDFGNSGGFCTASGKKVSVSDEAMTKAKSLLNDSAAFKDTNERMPPKEDNLPPQNPDEGVAFSFDAQKKAKSQCSEAESKINIKSTRSRIPVSCSTPVNGGFLAASGKPVAFSSESLQRAKAVFNDIDFCSKTPSISDTKRRSHVYDQTTNTAGNLTCGFLTAGGAKVHVSQTNMLKAKTLFKDVAEEESRRSNSDPTPTHESDVRRNNFNLTTVRDEQETRHSVPRVVKSFQPLQETDHENETLQDSRMHNCISNREKALADESELKEGKREETFTSPWVGNPHAEEMGNVSRSEVNHTSSSEGPRFKRTEETSVIILDLGGCTKTQQEFLAQEALDCTKALLEDESLAGKILLPTLEGERLQDNPGTNPRSVEGQRRRGKRVGEDADMTVQPPLKRQLLEEFDRTVDEPTLQPQKTCPNSVIKDRRVFKYSVSHHPNITGPHGSEKHYVERRQSIAGRGTSAHSKIPTFVPPFLKNAKTETRRNTVLNVGAKTPSAFVPPFKKQRTVVQESSSRPHDEKDIHLRLFGPPSNSNGLAPPAKKPQSGADVSGDKGEEDVKTMTFPDTTDNPTMNSPADCVSDESAAEEVFSRSQDMFLNLESVEMARDMQDMRIRKKKRQTIRPLPGSLFLAKTSGVSRVPLKAAVNGKPPVRCSPKQLYECGVHQHVCEISSENAEMFRFSLKQFLNMEVFTEHGGVQLADGGWLVPSNDGTAGKQEFYRALCDTPGVDPKLMSEEWVFNHYRWIVWKQASMERSFPETMGGLRLTPEQVLLQLKYRYDVEIDHSRRPALRKIMERDDTAAKTLLLCVCGVVSSGRSPNEQSHSDAKAPQGSDAKVENSSAVVWLTDGWYSVKAQLDEPLTAMLHKGRLAVGGKLIVYGAQLVGSQDACSPLEAPESLMLKICANSTRPARWDTKLGFHKDPRPFLLPLSSLFSNGGPVGCVDITVLRSYPVQWMERKPDGGVVFRSVRAEEKEARRYSKHKQKAMEILFAKIQSEFEKEQIGNDKPQRRRRTMSRQDIVSLQDGEELHEAVGDDPAYFEAHLSERQLATLQTYRRSLMEKQQAELQDRYRRAVDAESSDGGCPNRDVTPVWRLCVADSMDQRARAYQLNLWRPPSDLQSMLKEGCRYRVYNVTTSDGKRRSGVETVHLTGTKKTQFQDLQASREWLSTHFQPRVSTNFVELQDIEYQPLCGEVDLAGYIISIIDEQGSTPAFYLADGSLNFVKVRSFSSFAHSGLEDVVRLRVLLALSNLQLRGQSTHPSPVVYAGDLTVFSTNPKEAHLQESLCQLRNLVQAQENFFQAAEEKLSLLIKSDDVVSAVSSPALLHPRTPVVTTDGRQDARTSQPIRSLGSVTPMSTNPPAASSSTENKKDPKSLKRRRALDYLSRIPSPPSLSCLSSAASPCVKKTFNPPRRSATPGTLTTPARKPAPPLPLAEDEWVNDEELAMIDTQNLQVGNSL</sequence>
<keyword evidence="3" id="KW-0238">DNA-binding</keyword>
<feature type="compositionally biased region" description="Polar residues" evidence="6">
    <location>
        <begin position="1612"/>
        <end position="1624"/>
    </location>
</feature>
<dbReference type="PANTHER" id="PTHR11289:SF0">
    <property type="entry name" value="BREAST CANCER TYPE 2 SUSCEPTIBILITY PROTEIN"/>
    <property type="match status" value="1"/>
</dbReference>
<evidence type="ECO:0000256" key="3">
    <source>
        <dbReference type="ARBA" id="ARBA00023125"/>
    </source>
</evidence>
<dbReference type="InterPro" id="IPR048262">
    <property type="entry name" value="BRCA2_OB_2_dom"/>
</dbReference>
<feature type="compositionally biased region" description="Basic and acidic residues" evidence="6">
    <location>
        <begin position="330"/>
        <end position="341"/>
    </location>
</feature>
<reference evidence="8 9" key="1">
    <citation type="journal article" date="2021" name="Sci. Rep.">
        <title>Chromosome anchoring in Senegalese sole (Solea senegalensis) reveals sex-associated markers and genome rearrangements in flatfish.</title>
        <authorList>
            <person name="Guerrero-Cozar I."/>
            <person name="Gomez-Garrido J."/>
            <person name="Berbel C."/>
            <person name="Martinez-Blanch J.F."/>
            <person name="Alioto T."/>
            <person name="Claros M.G."/>
            <person name="Gagnaire P.A."/>
            <person name="Manchado M."/>
        </authorList>
    </citation>
    <scope>NUCLEOTIDE SEQUENCE [LARGE SCALE GENOMIC DNA]</scope>
    <source>
        <strain evidence="8">Sse05_10M</strain>
    </source>
</reference>
<dbReference type="Pfam" id="PF09121">
    <property type="entry name" value="Tower"/>
    <property type="match status" value="1"/>
</dbReference>
<proteinExistence type="predicted"/>
<evidence type="ECO:0000313" key="9">
    <source>
        <dbReference type="Proteomes" id="UP000693946"/>
    </source>
</evidence>
<feature type="region of interest" description="Disordered" evidence="6">
    <location>
        <begin position="2648"/>
        <end position="2697"/>
    </location>
</feature>
<keyword evidence="5" id="KW-0234">DNA repair</keyword>
<organism evidence="8 9">
    <name type="scientific">Solea senegalensis</name>
    <name type="common">Senegalese sole</name>
    <dbReference type="NCBI Taxonomy" id="28829"/>
    <lineage>
        <taxon>Eukaryota</taxon>
        <taxon>Metazoa</taxon>
        <taxon>Chordata</taxon>
        <taxon>Craniata</taxon>
        <taxon>Vertebrata</taxon>
        <taxon>Euteleostomi</taxon>
        <taxon>Actinopterygii</taxon>
        <taxon>Neopterygii</taxon>
        <taxon>Teleostei</taxon>
        <taxon>Neoteleostei</taxon>
        <taxon>Acanthomorphata</taxon>
        <taxon>Carangaria</taxon>
        <taxon>Pleuronectiformes</taxon>
        <taxon>Pleuronectoidei</taxon>
        <taxon>Soleidae</taxon>
        <taxon>Solea</taxon>
    </lineage>
</organism>
<keyword evidence="1" id="KW-0677">Repeat</keyword>
<feature type="compositionally biased region" description="Polar residues" evidence="6">
    <location>
        <begin position="1267"/>
        <end position="1279"/>
    </location>
</feature>
<dbReference type="SMART" id="SM01341">
    <property type="entry name" value="Tower"/>
    <property type="match status" value="1"/>
</dbReference>
<evidence type="ECO:0000259" key="7">
    <source>
        <dbReference type="SMART" id="SM01341"/>
    </source>
</evidence>
<feature type="compositionally biased region" description="Basic and acidic residues" evidence="6">
    <location>
        <begin position="1835"/>
        <end position="1845"/>
    </location>
</feature>
<dbReference type="Pfam" id="PF00634">
    <property type="entry name" value="BRCA2"/>
    <property type="match status" value="5"/>
</dbReference>
<feature type="compositionally biased region" description="Basic and acidic residues" evidence="6">
    <location>
        <begin position="1695"/>
        <end position="1706"/>
    </location>
</feature>
<feature type="compositionally biased region" description="Basic and acidic residues" evidence="6">
    <location>
        <begin position="595"/>
        <end position="608"/>
    </location>
</feature>
<feature type="region of interest" description="Disordered" evidence="6">
    <location>
        <begin position="671"/>
        <end position="709"/>
    </location>
</feature>
<dbReference type="PROSITE" id="PS50138">
    <property type="entry name" value="BRCA2_REPEAT"/>
    <property type="match status" value="8"/>
</dbReference>
<feature type="compositionally biased region" description="Basic and acidic residues" evidence="6">
    <location>
        <begin position="1582"/>
        <end position="1595"/>
    </location>
</feature>
<dbReference type="GO" id="GO:0003677">
    <property type="term" value="F:DNA binding"/>
    <property type="evidence" value="ECO:0007669"/>
    <property type="project" value="UniProtKB-KW"/>
</dbReference>
<feature type="region of interest" description="Disordered" evidence="6">
    <location>
        <begin position="2135"/>
        <end position="2155"/>
    </location>
</feature>
<dbReference type="CDD" id="cd04493">
    <property type="entry name" value="BRCA2DBD_OB1"/>
    <property type="match status" value="1"/>
</dbReference>
<dbReference type="PANTHER" id="PTHR11289">
    <property type="entry name" value="BREAST CANCER TYPE 2 SUSCEPTIBILITY PROTEIN BRCA2"/>
    <property type="match status" value="1"/>
</dbReference>
<feature type="compositionally biased region" description="Polar residues" evidence="6">
    <location>
        <begin position="1884"/>
        <end position="1895"/>
    </location>
</feature>
<dbReference type="Pfam" id="PF09104">
    <property type="entry name" value="BRCA-2_OB3"/>
    <property type="match status" value="1"/>
</dbReference>
<evidence type="ECO:0000256" key="5">
    <source>
        <dbReference type="ARBA" id="ARBA00023204"/>
    </source>
</evidence>
<dbReference type="InterPro" id="IPR055077">
    <property type="entry name" value="BRCA2_TR2"/>
</dbReference>
<gene>
    <name evidence="8" type="ORF">JOB18_045526</name>
</gene>
<dbReference type="InterPro" id="IPR015187">
    <property type="entry name" value="BRCA2_OB_1"/>
</dbReference>
<feature type="compositionally biased region" description="Polar residues" evidence="6">
    <location>
        <begin position="844"/>
        <end position="860"/>
    </location>
</feature>
<feature type="region of interest" description="Disordered" evidence="6">
    <location>
        <begin position="1030"/>
        <end position="1055"/>
    </location>
</feature>
<dbReference type="Pfam" id="PF21318">
    <property type="entry name" value="BRCA2DBD_OB2"/>
    <property type="match status" value="1"/>
</dbReference>
<feature type="domain" description="Tower" evidence="7">
    <location>
        <begin position="2276"/>
        <end position="2317"/>
    </location>
</feature>
<dbReference type="Pfam" id="PF22687">
    <property type="entry name" value="BRCA2_TR2"/>
    <property type="match status" value="1"/>
</dbReference>
<evidence type="ECO:0000313" key="8">
    <source>
        <dbReference type="EMBL" id="KAG7480212.1"/>
    </source>
</evidence>
<dbReference type="CDD" id="cd04494">
    <property type="entry name" value="BRCA2DBD_OB2"/>
    <property type="match status" value="1"/>
</dbReference>
<keyword evidence="9" id="KW-1185">Reference proteome</keyword>
<evidence type="ECO:0000256" key="2">
    <source>
        <dbReference type="ARBA" id="ARBA00022763"/>
    </source>
</evidence>
<feature type="region of interest" description="Disordered" evidence="6">
    <location>
        <begin position="321"/>
        <end position="354"/>
    </location>
</feature>
<protein>
    <submittedName>
        <fullName evidence="8">Breast cancer type 2 susceptibility protein</fullName>
    </submittedName>
</protein>
<evidence type="ECO:0000256" key="6">
    <source>
        <dbReference type="SAM" id="MobiDB-lite"/>
    </source>
</evidence>
<feature type="compositionally biased region" description="Polar residues" evidence="6">
    <location>
        <begin position="2662"/>
        <end position="2687"/>
    </location>
</feature>
<feature type="compositionally biased region" description="Basic and acidic residues" evidence="6">
    <location>
        <begin position="1871"/>
        <end position="1880"/>
    </location>
</feature>
<keyword evidence="4" id="KW-0233">DNA recombination</keyword>
<dbReference type="EMBL" id="JAGKHQ010000020">
    <property type="protein sequence ID" value="KAG7480212.1"/>
    <property type="molecule type" value="Genomic_DNA"/>
</dbReference>
<evidence type="ECO:0000256" key="4">
    <source>
        <dbReference type="ARBA" id="ARBA00023172"/>
    </source>
</evidence>
<feature type="region of interest" description="Disordered" evidence="6">
    <location>
        <begin position="2727"/>
        <end position="2754"/>
    </location>
</feature>
<dbReference type="GO" id="GO:0006355">
    <property type="term" value="P:regulation of DNA-templated transcription"/>
    <property type="evidence" value="ECO:0007669"/>
    <property type="project" value="TreeGrafter"/>
</dbReference>
<dbReference type="InterPro" id="IPR002093">
    <property type="entry name" value="BRCA2_repeat"/>
</dbReference>
<name>A0AAV6Q2X1_SOLSE</name>
<dbReference type="Pfam" id="PF09169">
    <property type="entry name" value="BRCA-2_helical"/>
    <property type="match status" value="1"/>
</dbReference>
<dbReference type="GO" id="GO:0005634">
    <property type="term" value="C:nucleus"/>
    <property type="evidence" value="ECO:0007669"/>
    <property type="project" value="TreeGrafter"/>
</dbReference>
<dbReference type="InterPro" id="IPR015525">
    <property type="entry name" value="BRCA2"/>
</dbReference>
<feature type="region of interest" description="Disordered" evidence="6">
    <location>
        <begin position="1505"/>
        <end position="1544"/>
    </location>
</feature>
<dbReference type="InterPro" id="IPR015205">
    <property type="entry name" value="Tower_dom"/>
</dbReference>
<feature type="region of interest" description="Disordered" evidence="6">
    <location>
        <begin position="1680"/>
        <end position="1708"/>
    </location>
</feature>
<dbReference type="Proteomes" id="UP000693946">
    <property type="component" value="Linkage Group LG8"/>
</dbReference>
<feature type="region of interest" description="Disordered" evidence="6">
    <location>
        <begin position="1252"/>
        <end position="1282"/>
    </location>
</feature>
<dbReference type="InterPro" id="IPR015252">
    <property type="entry name" value="BRCA2_hlx"/>
</dbReference>
<accession>A0AAV6Q2X1</accession>
<feature type="region of interest" description="Disordered" evidence="6">
    <location>
        <begin position="1825"/>
        <end position="1899"/>
    </location>
</feature>
<dbReference type="GO" id="GO:0000724">
    <property type="term" value="P:double-strand break repair via homologous recombination"/>
    <property type="evidence" value="ECO:0007669"/>
    <property type="project" value="InterPro"/>
</dbReference>
<evidence type="ECO:0000256" key="1">
    <source>
        <dbReference type="ARBA" id="ARBA00022737"/>
    </source>
</evidence>
<dbReference type="InterPro" id="IPR015188">
    <property type="entry name" value="BRCA2_OB_3"/>
</dbReference>
<feature type="region of interest" description="Disordered" evidence="6">
    <location>
        <begin position="829"/>
        <end position="863"/>
    </location>
</feature>
<keyword evidence="2" id="KW-0227">DNA damage</keyword>
<comment type="caution">
    <text evidence="8">The sequence shown here is derived from an EMBL/GenBank/DDBJ whole genome shotgun (WGS) entry which is preliminary data.</text>
</comment>
<feature type="region of interest" description="Disordered" evidence="6">
    <location>
        <begin position="1582"/>
        <end position="1628"/>
    </location>
</feature>
<dbReference type="PIRSF" id="PIRSF002397">
    <property type="entry name" value="BRCA2"/>
    <property type="match status" value="1"/>
</dbReference>